<comment type="subcellular location">
    <subcellularLocation>
        <location evidence="1">Membrane</location>
        <topology evidence="1">Multi-pass membrane protein</topology>
    </subcellularLocation>
</comment>
<comment type="similarity">
    <text evidence="2">Belongs to the ANKH family.</text>
</comment>
<evidence type="ECO:0000256" key="1">
    <source>
        <dbReference type="ARBA" id="ARBA00004141"/>
    </source>
</evidence>
<feature type="transmembrane region" description="Helical" evidence="7">
    <location>
        <begin position="363"/>
        <end position="387"/>
    </location>
</feature>
<name>A0ABM0MDX1_SACKO</name>
<keyword evidence="5 7" id="KW-1133">Transmembrane helix</keyword>
<feature type="transmembrane region" description="Helical" evidence="7">
    <location>
        <begin position="426"/>
        <end position="447"/>
    </location>
</feature>
<evidence type="ECO:0000256" key="4">
    <source>
        <dbReference type="ARBA" id="ARBA00022692"/>
    </source>
</evidence>
<evidence type="ECO:0000256" key="6">
    <source>
        <dbReference type="ARBA" id="ARBA00023136"/>
    </source>
</evidence>
<dbReference type="Pfam" id="PF07260">
    <property type="entry name" value="ANKH"/>
    <property type="match status" value="1"/>
</dbReference>
<feature type="transmembrane region" description="Helical" evidence="7">
    <location>
        <begin position="82"/>
        <end position="108"/>
    </location>
</feature>
<keyword evidence="8" id="KW-1185">Reference proteome</keyword>
<dbReference type="Proteomes" id="UP000694865">
    <property type="component" value="Unplaced"/>
</dbReference>
<feature type="transmembrane region" description="Helical" evidence="7">
    <location>
        <begin position="399"/>
        <end position="420"/>
    </location>
</feature>
<keyword evidence="6 7" id="KW-0472">Membrane</keyword>
<evidence type="ECO:0000256" key="2">
    <source>
        <dbReference type="ARBA" id="ARBA00007509"/>
    </source>
</evidence>
<evidence type="ECO:0000313" key="8">
    <source>
        <dbReference type="Proteomes" id="UP000694865"/>
    </source>
</evidence>
<dbReference type="PANTHER" id="PTHR28384">
    <property type="entry name" value="PROGRESSIVE ANKYLOSIS PROTEIN HOMOLOG"/>
    <property type="match status" value="1"/>
</dbReference>
<keyword evidence="4 7" id="KW-0812">Transmembrane</keyword>
<feature type="non-terminal residue" evidence="9">
    <location>
        <position position="449"/>
    </location>
</feature>
<proteinExistence type="inferred from homology"/>
<organism evidence="8 9">
    <name type="scientific">Saccoglossus kowalevskii</name>
    <name type="common">Acorn worm</name>
    <dbReference type="NCBI Taxonomy" id="10224"/>
    <lineage>
        <taxon>Eukaryota</taxon>
        <taxon>Metazoa</taxon>
        <taxon>Hemichordata</taxon>
        <taxon>Enteropneusta</taxon>
        <taxon>Harrimaniidae</taxon>
        <taxon>Saccoglossus</taxon>
    </lineage>
</organism>
<dbReference type="PANTHER" id="PTHR28384:SF1">
    <property type="entry name" value="PROGRESSIVE ANKYLOSIS PROTEIN HOMOLOG"/>
    <property type="match status" value="1"/>
</dbReference>
<accession>A0ABM0MDX1</accession>
<sequence>MKCQWSYWPIIKFLVPLALTIVVQDSAEQALNRGMTSATNSTQVLASFGIGYNLIKFATGPLMEIKHSGLVQVHSIADSIQVVFCVAGFAGFIGAFAVLINFTKLGYYVVDQLYSVDVVVSSMTKQCIFYLGLYPLIDGTSWIYSGILLQYKYSVIVGGASLADIFMQIGVIAALLQIPKASLESIIVPIIALYVGCIVRFTIVMTGYFVCVHRKMKALPLGDPKDRLTALKVIWFWWPLGLVQAIQRISRPIVNVFVARDLKGTDQATIALAVLTVTYPVGRVPWGWLNELKAIAPAFSKEALMVDGPSNRVTPKRIRIHNIGALSFSVLIMLIIFWIPGIIVTFLISVIGVEDWMADLCIWPLRIFTFFAFPVATRAHLTSWLLVYKETRIVAPSALVRLICLIVALLVLPLCGVHGASHGIGALLASFCGEAITVACGSACYHFRL</sequence>
<protein>
    <submittedName>
        <fullName evidence="9">Progressive ankylosis protein homolog</fullName>
    </submittedName>
</protein>
<evidence type="ECO:0000256" key="3">
    <source>
        <dbReference type="ARBA" id="ARBA00022448"/>
    </source>
</evidence>
<gene>
    <name evidence="9" type="primary">LOC102808964</name>
</gene>
<evidence type="ECO:0000256" key="5">
    <source>
        <dbReference type="ARBA" id="ARBA00022989"/>
    </source>
</evidence>
<feature type="transmembrane region" description="Helical" evidence="7">
    <location>
        <begin position="325"/>
        <end position="351"/>
    </location>
</feature>
<keyword evidence="3" id="KW-0813">Transport</keyword>
<reference evidence="9" key="1">
    <citation type="submission" date="2025-08" db="UniProtKB">
        <authorList>
            <consortium name="RefSeq"/>
        </authorList>
    </citation>
    <scope>IDENTIFICATION</scope>
    <source>
        <tissue evidence="9">Testes</tissue>
    </source>
</reference>
<feature type="transmembrane region" description="Helical" evidence="7">
    <location>
        <begin position="156"/>
        <end position="178"/>
    </location>
</feature>
<dbReference type="RefSeq" id="XP_006818212.1">
    <property type="nucleotide sequence ID" value="XM_006818149.1"/>
</dbReference>
<dbReference type="InterPro" id="IPR009887">
    <property type="entry name" value="ANKH"/>
</dbReference>
<dbReference type="GeneID" id="102808964"/>
<feature type="transmembrane region" description="Helical" evidence="7">
    <location>
        <begin position="6"/>
        <end position="23"/>
    </location>
</feature>
<feature type="transmembrane region" description="Helical" evidence="7">
    <location>
        <begin position="190"/>
        <end position="211"/>
    </location>
</feature>
<evidence type="ECO:0000313" key="9">
    <source>
        <dbReference type="RefSeq" id="XP_006818212.1"/>
    </source>
</evidence>
<evidence type="ECO:0000256" key="7">
    <source>
        <dbReference type="SAM" id="Phobius"/>
    </source>
</evidence>